<reference evidence="17 27" key="6">
    <citation type="submission" date="2016-12" db="EMBL/GenBank/DDBJ databases">
        <title>Genome Sequences of Twelve Sporeforming Bacillus Species Isolated from Foods.</title>
        <authorList>
            <person name="De Jong A."/>
            <person name="Holsappel S."/>
            <person name="Kuipers O.P."/>
        </authorList>
    </citation>
    <scope>NUCLEOTIDE SEQUENCE [LARGE SCALE GENOMIC DNA]</scope>
    <source>
        <strain evidence="17 27">S3E15</strain>
    </source>
</reference>
<dbReference type="AlphaFoldDB" id="A0A084IYP8"/>
<evidence type="ECO:0000313" key="12">
    <source>
        <dbReference type="EMBL" id="ARJ24907.1"/>
    </source>
</evidence>
<dbReference type="Proteomes" id="UP000305524">
    <property type="component" value="Unassembled WGS sequence"/>
</dbReference>
<evidence type="ECO:0000256" key="8">
    <source>
        <dbReference type="RuleBase" id="RU362125"/>
    </source>
</evidence>
<dbReference type="GO" id="GO:0050660">
    <property type="term" value="F:flavin adenine dinucleotide binding"/>
    <property type="evidence" value="ECO:0007669"/>
    <property type="project" value="InterPro"/>
</dbReference>
<dbReference type="EMBL" id="QTTY01000001">
    <property type="protein sequence ID" value="REF41425.1"/>
    <property type="molecule type" value="Genomic_DNA"/>
</dbReference>
<name>A0A084IYP8_BACMY</name>
<evidence type="ECO:0000259" key="10">
    <source>
        <dbReference type="Pfam" id="PF02770"/>
    </source>
</evidence>
<dbReference type="PANTHER" id="PTHR43884">
    <property type="entry name" value="ACYL-COA DEHYDROGENASE"/>
    <property type="match status" value="1"/>
</dbReference>
<accession>A0A0B5SFV0</accession>
<proteinExistence type="inferred from homology"/>
<dbReference type="EMBL" id="AHEV01000003">
    <property type="protein sequence ID" value="EJR45364.1"/>
    <property type="molecule type" value="Genomic_DNA"/>
</dbReference>
<dbReference type="FunFam" id="1.10.540.10:FF:000002">
    <property type="entry name" value="Acyl-CoA dehydrogenase FadE19"/>
    <property type="match status" value="1"/>
</dbReference>
<dbReference type="FunFam" id="2.40.110.10:FF:000001">
    <property type="entry name" value="Acyl-CoA dehydrogenase, mitochondrial"/>
    <property type="match status" value="1"/>
</dbReference>
<reference evidence="16 25" key="7">
    <citation type="submission" date="2017-01" db="EMBL/GenBank/DDBJ databases">
        <title>Bacillus cereus isolates.</title>
        <authorList>
            <person name="Beno S.M."/>
        </authorList>
    </citation>
    <scope>NUCLEOTIDE SEQUENCE [LARGE SCALE GENOMIC DNA]</scope>
    <source>
        <strain evidence="16 25">FSL W7-1108</strain>
    </source>
</reference>
<keyword evidence="3 8" id="KW-0285">Flavoprotein</keyword>
<accession>C2Q3S8</accession>
<reference evidence="14 23" key="2">
    <citation type="submission" date="2012-04" db="EMBL/GenBank/DDBJ databases">
        <title>The Genome Sequence of Bacillus cereus VD078.</title>
        <authorList>
            <consortium name="The Broad Institute Genome Sequencing Platform"/>
            <consortium name="The Broad Institute Genome Sequencing Center for Infectious Disease"/>
            <person name="Feldgarden M."/>
            <person name="Van der Auwera G.A."/>
            <person name="Mahillon J."/>
            <person name="Duprez V."/>
            <person name="Timmery S."/>
            <person name="Mattelet C."/>
            <person name="Dierick K."/>
            <person name="Sun M."/>
            <person name="Yu Z."/>
            <person name="Zhu L."/>
            <person name="Hu X."/>
            <person name="Shank E.B."/>
            <person name="Swiecicka I."/>
            <person name="Hansen B.M."/>
            <person name="Andrup L."/>
            <person name="Young S.K."/>
            <person name="Zeng Q."/>
            <person name="Gargeya S."/>
            <person name="Fitzgerald M."/>
            <person name="Haas B."/>
            <person name="Abouelleil A."/>
            <person name="Alvarado L."/>
            <person name="Arachchi H.M."/>
            <person name="Berlin A."/>
            <person name="Chapman S.B."/>
            <person name="Goldberg J."/>
            <person name="Griggs A."/>
            <person name="Gujja S."/>
            <person name="Hansen M."/>
            <person name="Howarth C."/>
            <person name="Imamovic A."/>
            <person name="Larimer J."/>
            <person name="McCowen C."/>
            <person name="Montmayeur A."/>
            <person name="Murphy C."/>
            <person name="Neiman D."/>
            <person name="Pearson M."/>
            <person name="Priest M."/>
            <person name="Roberts A."/>
            <person name="Saif S."/>
            <person name="Shea T."/>
            <person name="Sisk P."/>
            <person name="Sykes S."/>
            <person name="Wortman J."/>
            <person name="Nusbaum C."/>
            <person name="Birren B."/>
        </authorList>
    </citation>
    <scope>NUCLEOTIDE SEQUENCE [LARGE SCALE GENOMIC DNA]</scope>
    <source>
        <strain evidence="14 23">VD078</strain>
    </source>
</reference>
<evidence type="ECO:0000313" key="26">
    <source>
        <dbReference type="Proteomes" id="UP000192932"/>
    </source>
</evidence>
<evidence type="ECO:0000259" key="9">
    <source>
        <dbReference type="Pfam" id="PF00441"/>
    </source>
</evidence>
<dbReference type="Pfam" id="PF02771">
    <property type="entry name" value="Acyl-CoA_dh_N"/>
    <property type="match status" value="1"/>
</dbReference>
<dbReference type="EMBL" id="MUAI01000008">
    <property type="protein sequence ID" value="OOR06401.1"/>
    <property type="molecule type" value="Genomic_DNA"/>
</dbReference>
<dbReference type="Proteomes" id="UP000065797">
    <property type="component" value="Unassembled WGS sequence"/>
</dbReference>
<evidence type="ECO:0000256" key="3">
    <source>
        <dbReference type="ARBA" id="ARBA00022630"/>
    </source>
</evidence>
<dbReference type="Proteomes" id="UP000001753">
    <property type="component" value="Chromosome"/>
</dbReference>
<evidence type="ECO:0000256" key="1">
    <source>
        <dbReference type="ARBA" id="ARBA00001974"/>
    </source>
</evidence>
<evidence type="ECO:0000256" key="6">
    <source>
        <dbReference type="ARBA" id="ARBA00052546"/>
    </source>
</evidence>
<dbReference type="EMBL" id="LRPH01000027">
    <property type="protein sequence ID" value="KWU67217.1"/>
    <property type="molecule type" value="Genomic_DNA"/>
</dbReference>
<dbReference type="InterPro" id="IPR036250">
    <property type="entry name" value="AcylCo_DH-like_C"/>
</dbReference>
<accession>C2Y252</accession>
<dbReference type="Pfam" id="PF02770">
    <property type="entry name" value="Acyl-CoA_dh_M"/>
    <property type="match status" value="1"/>
</dbReference>
<evidence type="ECO:0000313" key="28">
    <source>
        <dbReference type="Proteomes" id="UP000236165"/>
    </source>
</evidence>
<evidence type="ECO:0000256" key="7">
    <source>
        <dbReference type="ARBA" id="ARBA00067585"/>
    </source>
</evidence>
<dbReference type="InterPro" id="IPR006091">
    <property type="entry name" value="Acyl-CoA_Oxase/DH_mid-dom"/>
</dbReference>
<sequence>MHFKLSEEHEMIRKMVRDFARNEVAPTAAERDEEERFDRALFDQMAELGLTGIPWPEEYGGIGSDYLAYVIAVEELSRVCASTGVTLSAHTSLAGWPIFKFGTEEQKQKFLRPMAEGKKIGAYGLTEPSSGSDAGGMRTTAKRDGDHYILNGSKIFITNGGIADIYVVFALTDPDSKQRGTSAFIVESDTLGFSVGKKESKLGIRSSPTTEIIFEDCRIPVENLLGEEGQGFKVAMQTLDGGRNGIAAQAVGIAQSALDASVEYARERHQFGKPIAAQQGIGFKLADMATDVEAARLLTYQAAWLESEGLPYGKESAMSKVFAGDTAMKVTTEAVQVFGGYGYTKDYPVERYMRDAKITQIYEGTQEIQRLVISRMLTK</sequence>
<reference evidence="19 32" key="12">
    <citation type="submission" date="2020-12" db="EMBL/GenBank/DDBJ databases">
        <title>FDA dAtabase for Regulatory Grade micrObial Sequences (FDA-ARGOS): Supporting development and validation of Infectious Disease Dx tests.</title>
        <authorList>
            <person name="Nelson B."/>
            <person name="Plummer A."/>
            <person name="Tallon L."/>
            <person name="Sadzewicz L."/>
            <person name="Zhao X."/>
            <person name="Boylan J."/>
            <person name="Ott S."/>
            <person name="Bowen H."/>
            <person name="Vavikolanu K."/>
            <person name="Mehta A."/>
            <person name="Aluvathingal J."/>
            <person name="Nadendla S."/>
            <person name="Myers T."/>
            <person name="Yan Y."/>
            <person name="Sichtig H."/>
        </authorList>
    </citation>
    <scope>NUCLEOTIDE SEQUENCE [LARGE SCALE GENOMIC DNA]</scope>
    <source>
        <strain evidence="19 32">FDAARGOS_924</strain>
    </source>
</reference>
<dbReference type="Proteomes" id="UP000256530">
    <property type="component" value="Unassembled WGS sequence"/>
</dbReference>
<evidence type="ECO:0000313" key="20">
    <source>
        <dbReference type="EMBL" id="REF41425.1"/>
    </source>
</evidence>
<evidence type="ECO:0000256" key="2">
    <source>
        <dbReference type="ARBA" id="ARBA00009347"/>
    </source>
</evidence>
<accession>J8FPG1</accession>
<keyword evidence="5 8" id="KW-0560">Oxidoreductase</keyword>
<evidence type="ECO:0000313" key="13">
    <source>
        <dbReference type="EMBL" id="EEL68004.1"/>
    </source>
</evidence>
<dbReference type="Proteomes" id="UP000596196">
    <property type="component" value="Chromosome"/>
</dbReference>
<protein>
    <recommendedName>
        <fullName evidence="7">Acyl-CoA dehydrogenase</fullName>
    </recommendedName>
</protein>
<dbReference type="FunFam" id="1.20.140.10:FF:000004">
    <property type="entry name" value="Acyl-CoA dehydrogenase FadE25"/>
    <property type="match status" value="1"/>
</dbReference>
<keyword evidence="32" id="KW-1185">Reference proteome</keyword>
<reference evidence="18 28" key="5">
    <citation type="submission" date="2016-10" db="EMBL/GenBank/DDBJ databases">
        <title>Genome Sequence of Bacillus weihenstephanensis GM6LP.</title>
        <authorList>
            <person name="Poehlein A."/>
            <person name="Wemheuer F."/>
            <person name="Hollensteiner J."/>
            <person name="Wemheuer B."/>
        </authorList>
    </citation>
    <scope>NUCLEOTIDE SEQUENCE [LARGE SCALE GENOMIC DNA]</scope>
    <source>
        <strain evidence="18 28">GM6LP</strain>
    </source>
</reference>
<dbReference type="EMBL" id="CP020743">
    <property type="protein sequence ID" value="ARJ24907.1"/>
    <property type="molecule type" value="Genomic_DNA"/>
</dbReference>
<evidence type="ECO:0000313" key="25">
    <source>
        <dbReference type="Proteomes" id="UP000190696"/>
    </source>
</evidence>
<dbReference type="RefSeq" id="WP_002016320.1">
    <property type="nucleotide sequence ID" value="NZ_CAKJWQ010000026.1"/>
</dbReference>
<dbReference type="CDD" id="cd01158">
    <property type="entry name" value="SCAD_SBCAD"/>
    <property type="match status" value="1"/>
</dbReference>
<dbReference type="Pfam" id="PF00441">
    <property type="entry name" value="Acyl-CoA_dh_1"/>
    <property type="match status" value="1"/>
</dbReference>
<accession>A0A084IYP8</accession>
<dbReference type="PATRIC" id="fig|1405.14.peg.2965"/>
<dbReference type="Gene3D" id="2.40.110.10">
    <property type="entry name" value="Butyryl-CoA Dehydrogenase, subunit A, domain 2"/>
    <property type="match status" value="1"/>
</dbReference>
<dbReference type="Proteomes" id="UP000236165">
    <property type="component" value="Unassembled WGS sequence"/>
</dbReference>
<evidence type="ECO:0000313" key="29">
    <source>
        <dbReference type="Proteomes" id="UP000256530"/>
    </source>
</evidence>
<dbReference type="PANTHER" id="PTHR43884:SF41">
    <property type="entry name" value="ACYL-COA DEHYDROGENASE"/>
    <property type="match status" value="1"/>
</dbReference>
<dbReference type="SUPFAM" id="SSF47203">
    <property type="entry name" value="Acyl-CoA dehydrogenase C-terminal domain-like"/>
    <property type="match status" value="1"/>
</dbReference>
<dbReference type="KEGG" id="bww:bwei_4436"/>
<dbReference type="EMBL" id="ACMP01000140">
    <property type="protein sequence ID" value="EEL68004.1"/>
    <property type="molecule type" value="Genomic_DNA"/>
</dbReference>
<dbReference type="PROSITE" id="PS00073">
    <property type="entry name" value="ACYL_COA_DH_2"/>
    <property type="match status" value="1"/>
</dbReference>
<dbReference type="InterPro" id="IPR013786">
    <property type="entry name" value="AcylCoA_DH/ox_N"/>
</dbReference>
<dbReference type="EMBL" id="MRWU01000006">
    <property type="protein sequence ID" value="OSX92865.1"/>
    <property type="molecule type" value="Genomic_DNA"/>
</dbReference>
<dbReference type="PIRSF" id="PIRSF016578">
    <property type="entry name" value="HsaA"/>
    <property type="match status" value="1"/>
</dbReference>
<dbReference type="InterPro" id="IPR046373">
    <property type="entry name" value="Acyl-CoA_Oxase/DH_mid-dom_sf"/>
</dbReference>
<dbReference type="EMBL" id="SZOD01000097">
    <property type="protein sequence ID" value="TKI86757.1"/>
    <property type="molecule type" value="Genomic_DNA"/>
</dbReference>
<dbReference type="EMBL" id="CABWMC010000004">
    <property type="protein sequence ID" value="VXB80874.1"/>
    <property type="molecule type" value="Genomic_DNA"/>
</dbReference>
<dbReference type="Gene3D" id="1.20.140.10">
    <property type="entry name" value="Butyryl-CoA Dehydrogenase, subunit A, domain 3"/>
    <property type="match status" value="1"/>
</dbReference>
<feature type="domain" description="Acyl-CoA oxidase/dehydrogenase middle" evidence="10">
    <location>
        <begin position="122"/>
        <end position="217"/>
    </location>
</feature>
<evidence type="ECO:0000313" key="23">
    <source>
        <dbReference type="Proteomes" id="UP000006976"/>
    </source>
</evidence>
<evidence type="ECO:0000313" key="17">
    <source>
        <dbReference type="EMBL" id="OSX92865.1"/>
    </source>
</evidence>
<dbReference type="Proteomes" id="UP000190696">
    <property type="component" value="Unassembled WGS sequence"/>
</dbReference>
<evidence type="ECO:0000313" key="16">
    <source>
        <dbReference type="EMBL" id="OOR06401.1"/>
    </source>
</evidence>
<dbReference type="InterPro" id="IPR037069">
    <property type="entry name" value="AcylCoA_DH/ox_N_sf"/>
</dbReference>
<evidence type="ECO:0000313" key="18">
    <source>
        <dbReference type="EMBL" id="PJN69330.1"/>
    </source>
</evidence>
<dbReference type="KEGG" id="bmyo:BG05_661"/>
<dbReference type="Gene3D" id="1.10.540.10">
    <property type="entry name" value="Acyl-CoA dehydrogenase/oxidase, N-terminal domain"/>
    <property type="match status" value="1"/>
</dbReference>
<dbReference type="EMBL" id="MKZQ01000047">
    <property type="protein sequence ID" value="PJN69330.1"/>
    <property type="molecule type" value="Genomic_DNA"/>
</dbReference>
<evidence type="ECO:0000313" key="22">
    <source>
        <dbReference type="EMBL" id="VXB80874.1"/>
    </source>
</evidence>
<evidence type="ECO:0000313" key="14">
    <source>
        <dbReference type="EMBL" id="EJR45364.1"/>
    </source>
</evidence>
<dbReference type="SUPFAM" id="SSF56645">
    <property type="entry name" value="Acyl-CoA dehydrogenase NM domain-like"/>
    <property type="match status" value="1"/>
</dbReference>
<dbReference type="GO" id="GO:0003995">
    <property type="term" value="F:acyl-CoA dehydrogenase activity"/>
    <property type="evidence" value="ECO:0007669"/>
    <property type="project" value="InterPro"/>
</dbReference>
<evidence type="ECO:0000313" key="19">
    <source>
        <dbReference type="EMBL" id="QQA15933.1"/>
    </source>
</evidence>
<comment type="similarity">
    <text evidence="2 8">Belongs to the acyl-CoA dehydrogenase family.</text>
</comment>
<reference evidence="15" key="3">
    <citation type="submission" date="2016-01" db="EMBL/GenBank/DDBJ databases">
        <authorList>
            <person name="Van Zyl L.J."/>
            <person name="Matobola R."/>
            <person name="Klein T."/>
            <person name="Biteghe F.A."/>
            <person name="Kirby B."/>
            <person name="Trindade M.I."/>
        </authorList>
    </citation>
    <scope>NUCLEOTIDE SEQUENCE</scope>
    <source>
        <strain evidence="15">PE8-15</strain>
    </source>
</reference>
<reference evidence="13" key="1">
    <citation type="journal article" date="2012" name="Genome Res.">
        <title>Genomic characterization of the Bacillus cereus sensu lato species: Backdrop to the evolution of Bacillus anthracis.</title>
        <authorList>
            <person name="Zwick M.E."/>
            <person name="Joseph S.J."/>
            <person name="Didelot X."/>
            <person name="Chen P.E."/>
            <person name="Bishop-Lilly K.A."/>
            <person name="Stewart A.C."/>
            <person name="Willner K."/>
            <person name="Nolan N."/>
            <person name="Lentz S."/>
            <person name="Thomason M.K."/>
            <person name="Sozhamannan S."/>
            <person name="Mateczun A.J."/>
            <person name="Du L."/>
            <person name="Read T.D."/>
        </authorList>
    </citation>
    <scope>NUCLEOTIDE SEQUENCE [LARGE SCALE GENOMIC DNA]</scope>
    <source>
        <strain evidence="13">AH603</strain>
    </source>
</reference>
<evidence type="ECO:0000256" key="4">
    <source>
        <dbReference type="ARBA" id="ARBA00022827"/>
    </source>
</evidence>
<evidence type="ECO:0000313" key="21">
    <source>
        <dbReference type="EMBL" id="TKI86757.1"/>
    </source>
</evidence>
<evidence type="ECO:0000313" key="30">
    <source>
        <dbReference type="Proteomes" id="UP000305524"/>
    </source>
</evidence>
<evidence type="ECO:0000313" key="32">
    <source>
        <dbReference type="Proteomes" id="UP000596196"/>
    </source>
</evidence>
<dbReference type="EMBL" id="CP065877">
    <property type="protein sequence ID" value="QQA15933.1"/>
    <property type="molecule type" value="Genomic_DNA"/>
</dbReference>
<dbReference type="OMA" id="LYREAPM"/>
<dbReference type="InterPro" id="IPR009075">
    <property type="entry name" value="AcylCo_DH/oxidase_C"/>
</dbReference>
<accession>A0A653TKB7</accession>
<evidence type="ECO:0000313" key="24">
    <source>
        <dbReference type="Proteomes" id="UP000065797"/>
    </source>
</evidence>
<feature type="domain" description="Acyl-CoA dehydrogenase/oxidase N-terminal" evidence="11">
    <location>
        <begin position="6"/>
        <end position="118"/>
    </location>
</feature>
<dbReference type="Proteomes" id="UP000194131">
    <property type="component" value="Unassembled WGS sequence"/>
</dbReference>
<reference evidence="22 31" key="11">
    <citation type="submission" date="2019-10" db="EMBL/GenBank/DDBJ databases">
        <authorList>
            <person name="Karimi E."/>
        </authorList>
    </citation>
    <scope>NUCLEOTIDE SEQUENCE [LARGE SCALE GENOMIC DNA]</scope>
    <source>
        <strain evidence="22">Bacillus sp. 71</strain>
    </source>
</reference>
<evidence type="ECO:0000313" key="15">
    <source>
        <dbReference type="EMBL" id="KWU67217.1"/>
    </source>
</evidence>
<reference evidence="24" key="4">
    <citation type="submission" date="2016-01" db="EMBL/GenBank/DDBJ databases">
        <authorList>
            <person name="McClelland M."/>
            <person name="Jain A."/>
            <person name="Saraogi P."/>
            <person name="Mendelson R."/>
            <person name="Westerman R."/>
            <person name="SanMiguel P."/>
            <person name="Csonka L."/>
        </authorList>
    </citation>
    <scope>NUCLEOTIDE SEQUENCE [LARGE SCALE GENOMIC DNA]</scope>
    <source>
        <strain evidence="24">PE8-15</strain>
    </source>
</reference>
<dbReference type="Proteomes" id="UP000192932">
    <property type="component" value="Chromosome"/>
</dbReference>
<dbReference type="PROSITE" id="PS00072">
    <property type="entry name" value="ACYL_COA_DH_1"/>
    <property type="match status" value="1"/>
</dbReference>
<reference evidence="20 29" key="9">
    <citation type="submission" date="2018-08" db="EMBL/GenBank/DDBJ databases">
        <title>Freshwater and sediment microbial communities from various areas in North America, analyzing microbe dynamics in response to fracking.</title>
        <authorList>
            <person name="Lamendella R."/>
        </authorList>
    </citation>
    <scope>NUCLEOTIDE SEQUENCE [LARGE SCALE GENOMIC DNA]</scope>
    <source>
        <strain evidence="20 29">DB-1</strain>
    </source>
</reference>
<comment type="cofactor">
    <cofactor evidence="1 8">
        <name>FAD</name>
        <dbReference type="ChEBI" id="CHEBI:57692"/>
    </cofactor>
</comment>
<feature type="domain" description="Acyl-CoA dehydrogenase/oxidase C-terminal" evidence="9">
    <location>
        <begin position="229"/>
        <end position="376"/>
    </location>
</feature>
<dbReference type="InterPro" id="IPR009100">
    <property type="entry name" value="AcylCoA_DH/oxidase_NM_dom_sf"/>
</dbReference>
<evidence type="ECO:0000313" key="31">
    <source>
        <dbReference type="Proteomes" id="UP000437562"/>
    </source>
</evidence>
<dbReference type="InterPro" id="IPR006089">
    <property type="entry name" value="Acyl-CoA_DH_CS"/>
</dbReference>
<dbReference type="Proteomes" id="UP000437562">
    <property type="component" value="Unassembled WGS sequence"/>
</dbReference>
<reference evidence="21 30" key="10">
    <citation type="journal article" date="2019" name="Environ. Microbiol.">
        <title>An active ?-lactamase is a part of an orchestrated cell wall stress resistance network of Bacillus subtilis and related rhizosphere species.</title>
        <authorList>
            <person name="Bucher T."/>
            <person name="Keren-Paz A."/>
            <person name="Hausser J."/>
            <person name="Olender T."/>
            <person name="Cytryn E."/>
            <person name="Kolodkin-Gal I."/>
        </authorList>
    </citation>
    <scope>NUCLEOTIDE SEQUENCE [LARGE SCALE GENOMIC DNA]</scope>
    <source>
        <strain evidence="21 30">I186</strain>
    </source>
</reference>
<evidence type="ECO:0000259" key="11">
    <source>
        <dbReference type="Pfam" id="PF02771"/>
    </source>
</evidence>
<gene>
    <name evidence="18" type="primary">acdA</name>
    <name evidence="15" type="ORF">AWW70_04945</name>
    <name evidence="12" type="ORF">B7492_28640</name>
    <name evidence="22" type="ORF">BACI71_120444</name>
    <name evidence="18" type="ORF">BACWE_40040</name>
    <name evidence="13" type="ORF">bcere0026_50480</name>
    <name evidence="16" type="ORF">BW900_13415</name>
    <name evidence="20" type="ORF">DET55_101162</name>
    <name evidence="21" type="ORF">FC701_04590</name>
    <name evidence="19" type="ORF">I6G81_26840</name>
    <name evidence="14" type="ORF">III_00202</name>
    <name evidence="17" type="ORF">S3E15_05041</name>
</gene>
<dbReference type="HOGENOM" id="CLU_018204_0_2_9"/>
<evidence type="ECO:0000256" key="5">
    <source>
        <dbReference type="ARBA" id="ARBA00023002"/>
    </source>
</evidence>
<evidence type="ECO:0000313" key="27">
    <source>
        <dbReference type="Proteomes" id="UP000194131"/>
    </source>
</evidence>
<organism evidence="13">
    <name type="scientific">Bacillus mycoides</name>
    <dbReference type="NCBI Taxonomy" id="1405"/>
    <lineage>
        <taxon>Bacteria</taxon>
        <taxon>Bacillati</taxon>
        <taxon>Bacillota</taxon>
        <taxon>Bacilli</taxon>
        <taxon>Bacillales</taxon>
        <taxon>Bacillaceae</taxon>
        <taxon>Bacillus</taxon>
        <taxon>Bacillus cereus group</taxon>
    </lineage>
</organism>
<reference evidence="12 26" key="8">
    <citation type="submission" date="2017-04" db="EMBL/GenBank/DDBJ databases">
        <title>The Characteristic of a Fine Plant Growth-Promoting Rhizobacteria Bacillus mycoides Gnyt1 and its Whole Genome Sequencing Analysis.</title>
        <authorList>
            <person name="Li J.H."/>
            <person name="Yao T."/>
        </authorList>
    </citation>
    <scope>NUCLEOTIDE SEQUENCE [LARGE SCALE GENOMIC DNA]</scope>
    <source>
        <strain evidence="12 26">Gnyt1</strain>
    </source>
</reference>
<comment type="catalytic activity">
    <reaction evidence="6">
        <text>a 2,3-saturated acyl-CoA + A = a 2,3-dehydroacyl-CoA + AH2</text>
        <dbReference type="Rhea" id="RHEA:48608"/>
        <dbReference type="ChEBI" id="CHEBI:13193"/>
        <dbReference type="ChEBI" id="CHEBI:17499"/>
        <dbReference type="ChEBI" id="CHEBI:60015"/>
        <dbReference type="ChEBI" id="CHEBI:65111"/>
    </reaction>
</comment>
<keyword evidence="4 8" id="KW-0274">FAD</keyword>
<dbReference type="Proteomes" id="UP000006976">
    <property type="component" value="Unassembled WGS sequence"/>
</dbReference>